<dbReference type="GO" id="GO:0016740">
    <property type="term" value="F:transferase activity"/>
    <property type="evidence" value="ECO:0007669"/>
    <property type="project" value="UniProtKB-KW"/>
</dbReference>
<dbReference type="AlphaFoldDB" id="A0A2V4T331"/>
<proteinExistence type="predicted"/>
<organism evidence="2 3">
    <name type="scientific">Paraburkholderia silvatlantica</name>
    <dbReference type="NCBI Taxonomy" id="321895"/>
    <lineage>
        <taxon>Bacteria</taxon>
        <taxon>Pseudomonadati</taxon>
        <taxon>Pseudomonadota</taxon>
        <taxon>Betaproteobacteria</taxon>
        <taxon>Burkholderiales</taxon>
        <taxon>Burkholderiaceae</taxon>
        <taxon>Paraburkholderia</taxon>
    </lineage>
</organism>
<protein>
    <submittedName>
        <fullName evidence="2">Glycosyltransferase involved in cell wall biosynthesis</fullName>
    </submittedName>
</protein>
<evidence type="ECO:0000256" key="1">
    <source>
        <dbReference type="SAM" id="MobiDB-lite"/>
    </source>
</evidence>
<dbReference type="Pfam" id="PF13692">
    <property type="entry name" value="Glyco_trans_1_4"/>
    <property type="match status" value="1"/>
</dbReference>
<dbReference type="Proteomes" id="UP000247772">
    <property type="component" value="Unassembled WGS sequence"/>
</dbReference>
<reference evidence="2 3" key="1">
    <citation type="submission" date="2018-06" db="EMBL/GenBank/DDBJ databases">
        <title>Genomic Encyclopedia of Type Strains, Phase IV (KMG-V): Genome sequencing to study the core and pangenomes of soil and plant-associated prokaryotes.</title>
        <authorList>
            <person name="Whitman W."/>
        </authorList>
    </citation>
    <scope>NUCLEOTIDE SEQUENCE [LARGE SCALE GENOMIC DNA]</scope>
    <source>
        <strain evidence="2 3">SRCL-318</strain>
    </source>
</reference>
<dbReference type="Gene3D" id="3.40.50.2000">
    <property type="entry name" value="Glycogen Phosphorylase B"/>
    <property type="match status" value="1"/>
</dbReference>
<comment type="caution">
    <text evidence="2">The sequence shown here is derived from an EMBL/GenBank/DDBJ whole genome shotgun (WGS) entry which is preliminary data.</text>
</comment>
<keyword evidence="2" id="KW-0808">Transferase</keyword>
<dbReference type="RefSeq" id="WP_110856683.1">
    <property type="nucleotide sequence ID" value="NZ_QJSQ01000024.1"/>
</dbReference>
<gene>
    <name evidence="2" type="ORF">C7410_12473</name>
</gene>
<evidence type="ECO:0000313" key="3">
    <source>
        <dbReference type="Proteomes" id="UP000247772"/>
    </source>
</evidence>
<name>A0A2V4T331_9BURK</name>
<dbReference type="EMBL" id="QJSQ01000024">
    <property type="protein sequence ID" value="PYE17819.1"/>
    <property type="molecule type" value="Genomic_DNA"/>
</dbReference>
<evidence type="ECO:0000313" key="2">
    <source>
        <dbReference type="EMBL" id="PYE17819.1"/>
    </source>
</evidence>
<accession>A0A2V4T331</accession>
<feature type="region of interest" description="Disordered" evidence="1">
    <location>
        <begin position="1"/>
        <end position="20"/>
    </location>
</feature>
<sequence>MTASTRRSQPAEDEILSSGTTVCETGPGTRLERPVVFYVQPLIARYRIEVIESLNRLFTVKVFACSKGVEANGFSREKPECDEFVETRIASLAGLSSRRIRMQSRVLSRIVFERPDAVLIFADVRYLSLWLALLAGRVMRVPVLIHGQGLYRHESAGLMRTVCYRLAVALAVRYVCYTEASRRSLVAIGCPLAKLVVANNALTVSCGVEPATKTGAESGVLFIGRLREGSEIEPLIDVVGQLHAEGNDITLHVIGDGEHGERLKRKYSDRSYVVWYGAVFDDDAIATISRRCRVGCYPGSAGLSVVHMFALSLPPVVHDRLPLHMGPEPGYVEDGRTGFFFGRDGGTQALGATLRRIWSMPPGEMRAAAAAAHAVYCQLNSPTLGHQLAEIVEAALRA</sequence>
<dbReference type="OrthoDB" id="9070341at2"/>
<dbReference type="SUPFAM" id="SSF53756">
    <property type="entry name" value="UDP-Glycosyltransferase/glycogen phosphorylase"/>
    <property type="match status" value="1"/>
</dbReference>